<name>A0A3E1QAL7_9FLAO</name>
<keyword evidence="2" id="KW-1185">Reference proteome</keyword>
<sequence>MRVHFLLIVSIFLTCCNSDDSEEVINNCEKIAWYEDMDNDGYGNPDVSLEECIKPEGYVDNNLDCNDNNPELNPDFPTPIWYEDMDNDGYGNPDVSLEECIKPEGFVDNDLDCNDSNPEINPDFPTPIWYEDMDNDGYGNPDVLLEVCIKPEGYVDNNLDCNDINPEINPDAQEIDGNEIDENCDGKYQFPYSVGNKWYYEGSESIVDPWGSSSVSTQYIFESVEKFQEDSKTYYKIKQIKIADGEESVTYSNINPEFDSEIYEYVGTVSLFGYSTKKYDFLFSIYPERITYGYSLKFGQISYSLFNNDEVVHVSKTYSIKGCIINGVSYGDVNLLK</sequence>
<accession>A0A3E1QAL7</accession>
<dbReference type="InterPro" id="IPR021655">
    <property type="entry name" value="Put_metal-bd"/>
</dbReference>
<reference evidence="1 2" key="1">
    <citation type="journal article" date="2007" name="Int. J. Syst. Evol. Microbiol.">
        <title>Marixanthomonas ophiurae gen. nov., sp. nov., a marine bacterium of the family Flavobacteriaceae isolated from a deep-sea brittle star.</title>
        <authorList>
            <person name="Romanenko L.A."/>
            <person name="Uchino M."/>
            <person name="Frolova G.M."/>
            <person name="Mikhailov V.V."/>
        </authorList>
    </citation>
    <scope>NUCLEOTIDE SEQUENCE [LARGE SCALE GENOMIC DNA]</scope>
    <source>
        <strain evidence="1 2">KMM 3046</strain>
    </source>
</reference>
<dbReference type="AlphaFoldDB" id="A0A3E1QAL7"/>
<comment type="caution">
    <text evidence="1">The sequence shown here is derived from an EMBL/GenBank/DDBJ whole genome shotgun (WGS) entry which is preliminary data.</text>
</comment>
<protein>
    <submittedName>
        <fullName evidence="1">Uncharacterized protein</fullName>
    </submittedName>
</protein>
<gene>
    <name evidence="1" type="ORF">DZ858_03570</name>
</gene>
<dbReference type="Proteomes" id="UP000261082">
    <property type="component" value="Unassembled WGS sequence"/>
</dbReference>
<dbReference type="OrthoDB" id="2972467at2"/>
<evidence type="ECO:0000313" key="1">
    <source>
        <dbReference type="EMBL" id="RFN59166.1"/>
    </source>
</evidence>
<proteinExistence type="predicted"/>
<dbReference type="Pfam" id="PF11617">
    <property type="entry name" value="Cu-binding_MopE"/>
    <property type="match status" value="3"/>
</dbReference>
<organism evidence="1 2">
    <name type="scientific">Marixanthomonas ophiurae</name>
    <dbReference type="NCBI Taxonomy" id="387659"/>
    <lineage>
        <taxon>Bacteria</taxon>
        <taxon>Pseudomonadati</taxon>
        <taxon>Bacteroidota</taxon>
        <taxon>Flavobacteriia</taxon>
        <taxon>Flavobacteriales</taxon>
        <taxon>Flavobacteriaceae</taxon>
        <taxon>Marixanthomonas</taxon>
    </lineage>
</organism>
<dbReference type="RefSeq" id="WP_117158166.1">
    <property type="nucleotide sequence ID" value="NZ_QVID01000001.1"/>
</dbReference>
<evidence type="ECO:0000313" key="2">
    <source>
        <dbReference type="Proteomes" id="UP000261082"/>
    </source>
</evidence>
<dbReference type="EMBL" id="QVID01000001">
    <property type="protein sequence ID" value="RFN59166.1"/>
    <property type="molecule type" value="Genomic_DNA"/>
</dbReference>